<evidence type="ECO:0000313" key="3">
    <source>
        <dbReference type="Proteomes" id="UP000807115"/>
    </source>
</evidence>
<dbReference type="GO" id="GO:0016020">
    <property type="term" value="C:membrane"/>
    <property type="evidence" value="ECO:0007669"/>
    <property type="project" value="InterPro"/>
</dbReference>
<dbReference type="InterPro" id="IPR000283">
    <property type="entry name" value="NADH_UbQ_OxRdtase_75kDa_su_CS"/>
</dbReference>
<dbReference type="GO" id="GO:0008137">
    <property type="term" value="F:NADH dehydrogenase (ubiquinone) activity"/>
    <property type="evidence" value="ECO:0007669"/>
    <property type="project" value="InterPro"/>
</dbReference>
<dbReference type="GO" id="GO:0042773">
    <property type="term" value="P:ATP synthesis coupled electron transport"/>
    <property type="evidence" value="ECO:0007669"/>
    <property type="project" value="InterPro"/>
</dbReference>
<accession>A0A921UER1</accession>
<dbReference type="PROSITE" id="PS00641">
    <property type="entry name" value="COMPLEX1_75K_1"/>
    <property type="match status" value="1"/>
</dbReference>
<dbReference type="AlphaFoldDB" id="A0A921UER1"/>
<name>A0A921UER1_SORBI</name>
<organism evidence="2 3">
    <name type="scientific">Sorghum bicolor</name>
    <name type="common">Sorghum</name>
    <name type="synonym">Sorghum vulgare</name>
    <dbReference type="NCBI Taxonomy" id="4558"/>
    <lineage>
        <taxon>Eukaryota</taxon>
        <taxon>Viridiplantae</taxon>
        <taxon>Streptophyta</taxon>
        <taxon>Embryophyta</taxon>
        <taxon>Tracheophyta</taxon>
        <taxon>Spermatophyta</taxon>
        <taxon>Magnoliopsida</taxon>
        <taxon>Liliopsida</taxon>
        <taxon>Poales</taxon>
        <taxon>Poaceae</taxon>
        <taxon>PACMAD clade</taxon>
        <taxon>Panicoideae</taxon>
        <taxon>Andropogonodae</taxon>
        <taxon>Andropogoneae</taxon>
        <taxon>Sorghinae</taxon>
        <taxon>Sorghum</taxon>
    </lineage>
</organism>
<evidence type="ECO:0000313" key="2">
    <source>
        <dbReference type="EMBL" id="KAG0527756.1"/>
    </source>
</evidence>
<reference evidence="2" key="2">
    <citation type="submission" date="2020-10" db="EMBL/GenBank/DDBJ databases">
        <authorList>
            <person name="Cooper E.A."/>
            <person name="Brenton Z.W."/>
            <person name="Flinn B.S."/>
            <person name="Jenkins J."/>
            <person name="Shu S."/>
            <person name="Flowers D."/>
            <person name="Luo F."/>
            <person name="Wang Y."/>
            <person name="Xia P."/>
            <person name="Barry K."/>
            <person name="Daum C."/>
            <person name="Lipzen A."/>
            <person name="Yoshinaga Y."/>
            <person name="Schmutz J."/>
            <person name="Saski C."/>
            <person name="Vermerris W."/>
            <person name="Kresovich S."/>
        </authorList>
    </citation>
    <scope>NUCLEOTIDE SEQUENCE</scope>
</reference>
<proteinExistence type="predicted"/>
<dbReference type="EMBL" id="CM027685">
    <property type="protein sequence ID" value="KAG0527756.1"/>
    <property type="molecule type" value="Genomic_DNA"/>
</dbReference>
<dbReference type="Proteomes" id="UP000807115">
    <property type="component" value="Chromosome 6"/>
</dbReference>
<reference evidence="2" key="1">
    <citation type="journal article" date="2019" name="BMC Genomics">
        <title>A new reference genome for Sorghum bicolor reveals high levels of sequence similarity between sweet and grain genotypes: implications for the genetics of sugar metabolism.</title>
        <authorList>
            <person name="Cooper E.A."/>
            <person name="Brenton Z.W."/>
            <person name="Flinn B.S."/>
            <person name="Jenkins J."/>
            <person name="Shu S."/>
            <person name="Flowers D."/>
            <person name="Luo F."/>
            <person name="Wang Y."/>
            <person name="Xia P."/>
            <person name="Barry K."/>
            <person name="Daum C."/>
            <person name="Lipzen A."/>
            <person name="Yoshinaga Y."/>
            <person name="Schmutz J."/>
            <person name="Saski C."/>
            <person name="Vermerris W."/>
            <person name="Kresovich S."/>
        </authorList>
    </citation>
    <scope>NUCLEOTIDE SEQUENCE</scope>
</reference>
<feature type="signal peptide" evidence="1">
    <location>
        <begin position="1"/>
        <end position="22"/>
    </location>
</feature>
<keyword evidence="1" id="KW-0732">Signal</keyword>
<feature type="chain" id="PRO_5037461013" description="Embryo surrounding factor 1 brassicaceae domain-containing protein" evidence="1">
    <location>
        <begin position="23"/>
        <end position="120"/>
    </location>
</feature>
<protein>
    <recommendedName>
        <fullName evidence="4">Embryo surrounding factor 1 brassicaceae domain-containing protein</fullName>
    </recommendedName>
</protein>
<comment type="caution">
    <text evidence="2">The sequence shown here is derived from an EMBL/GenBank/DDBJ whole genome shotgun (WGS) entry which is preliminary data.</text>
</comment>
<evidence type="ECO:0008006" key="4">
    <source>
        <dbReference type="Google" id="ProtNLM"/>
    </source>
</evidence>
<sequence length="120" mass="13366">MNATVMLLLLVLLRCFLACGGGLPLKLAGNTTRNYTFASNHTLANVPNERPSNSSNIVTIFCVKATCTDGSRCYCCNSSRPQLCYDSWAQCWAKCRRCAPSLGAHRRDHCHHQMAMHRCQ</sequence>
<evidence type="ECO:0000256" key="1">
    <source>
        <dbReference type="SAM" id="SignalP"/>
    </source>
</evidence>
<gene>
    <name evidence="2" type="ORF">BDA96_06G260900</name>
</gene>